<dbReference type="Proteomes" id="UP000824540">
    <property type="component" value="Unassembled WGS sequence"/>
</dbReference>
<name>A0A8T2N2H9_9TELE</name>
<reference evidence="2" key="1">
    <citation type="thesis" date="2021" institute="BYU ScholarsArchive" country="Provo, UT, USA">
        <title>Applications of and Algorithms for Genome Assembly and Genomic Analyses with an Emphasis on Marine Teleosts.</title>
        <authorList>
            <person name="Pickett B.D."/>
        </authorList>
    </citation>
    <scope>NUCLEOTIDE SEQUENCE</scope>
    <source>
        <strain evidence="2">HI-2016</strain>
    </source>
</reference>
<dbReference type="OrthoDB" id="19996at2759"/>
<keyword evidence="3" id="KW-1185">Reference proteome</keyword>
<gene>
    <name evidence="2" type="ORF">JZ751_009188</name>
</gene>
<keyword evidence="1" id="KW-1133">Transmembrane helix</keyword>
<dbReference type="AlphaFoldDB" id="A0A8T2N2H9"/>
<organism evidence="2 3">
    <name type="scientific">Albula glossodonta</name>
    <name type="common">roundjaw bonefish</name>
    <dbReference type="NCBI Taxonomy" id="121402"/>
    <lineage>
        <taxon>Eukaryota</taxon>
        <taxon>Metazoa</taxon>
        <taxon>Chordata</taxon>
        <taxon>Craniata</taxon>
        <taxon>Vertebrata</taxon>
        <taxon>Euteleostomi</taxon>
        <taxon>Actinopterygii</taxon>
        <taxon>Neopterygii</taxon>
        <taxon>Teleostei</taxon>
        <taxon>Albuliformes</taxon>
        <taxon>Albulidae</taxon>
        <taxon>Albula</taxon>
    </lineage>
</organism>
<evidence type="ECO:0000313" key="3">
    <source>
        <dbReference type="Proteomes" id="UP000824540"/>
    </source>
</evidence>
<evidence type="ECO:0000313" key="2">
    <source>
        <dbReference type="EMBL" id="KAG9334096.1"/>
    </source>
</evidence>
<keyword evidence="1" id="KW-0812">Transmembrane</keyword>
<protein>
    <submittedName>
        <fullName evidence="2">Uncharacterized protein</fullName>
    </submittedName>
</protein>
<keyword evidence="1" id="KW-0472">Membrane</keyword>
<proteinExistence type="predicted"/>
<sequence>MQVLSGSRCCEQEIRANLGSRRRALISTRPPVGFRPSITCQHKQSFLGLSERELKKRTYQLTGFARGDLTMRGWKIHRLHYDHHHLCAAEACPVGPSPMLRQPWVGWGVGQDLLGGLRNVSQFGELAVNLLRLLGEMNVAVVHQDEVLIFVPRLYLGDVNRFPALGSLYHGVKALGGSEKVPSLFHVVLLLGLQRCLHVLLSAALQEVELLLSCGKPGREGEGVRLWACTVGGTASVGFLGICGAGGLFCGFVTQLLLFFVFLPCLLTFVRRQLGGGLQHSGKALFRSHLSVARDWRKPC</sequence>
<feature type="transmembrane region" description="Helical" evidence="1">
    <location>
        <begin position="253"/>
        <end position="270"/>
    </location>
</feature>
<accession>A0A8T2N2H9</accession>
<dbReference type="EMBL" id="JAFBMS010000164">
    <property type="protein sequence ID" value="KAG9334096.1"/>
    <property type="molecule type" value="Genomic_DNA"/>
</dbReference>
<evidence type="ECO:0000256" key="1">
    <source>
        <dbReference type="SAM" id="Phobius"/>
    </source>
</evidence>
<comment type="caution">
    <text evidence="2">The sequence shown here is derived from an EMBL/GenBank/DDBJ whole genome shotgun (WGS) entry which is preliminary data.</text>
</comment>